<feature type="transmembrane region" description="Helical" evidence="1">
    <location>
        <begin position="234"/>
        <end position="253"/>
    </location>
</feature>
<keyword evidence="1" id="KW-0812">Transmembrane</keyword>
<accession>A0A5N0T8E5</accession>
<dbReference type="PANTHER" id="PTHR43596">
    <property type="entry name" value="ADP,ATP CARRIER PROTEIN"/>
    <property type="match status" value="1"/>
</dbReference>
<feature type="transmembrane region" description="Helical" evidence="1">
    <location>
        <begin position="183"/>
        <end position="202"/>
    </location>
</feature>
<evidence type="ECO:0000313" key="3">
    <source>
        <dbReference type="Proteomes" id="UP000325372"/>
    </source>
</evidence>
<feature type="transmembrane region" description="Helical" evidence="1">
    <location>
        <begin position="63"/>
        <end position="82"/>
    </location>
</feature>
<gene>
    <name evidence="2" type="ORF">F3N42_15410</name>
</gene>
<feature type="transmembrane region" description="Helical" evidence="1">
    <location>
        <begin position="305"/>
        <end position="332"/>
    </location>
</feature>
<feature type="transmembrane region" description="Helical" evidence="1">
    <location>
        <begin position="89"/>
        <end position="110"/>
    </location>
</feature>
<protein>
    <submittedName>
        <fullName evidence="2">MFS transporter</fullName>
    </submittedName>
</protein>
<keyword evidence="3" id="KW-1185">Reference proteome</keyword>
<evidence type="ECO:0000313" key="2">
    <source>
        <dbReference type="EMBL" id="KAA9129579.1"/>
    </source>
</evidence>
<dbReference type="EMBL" id="VYXP01000014">
    <property type="protein sequence ID" value="KAA9129579.1"/>
    <property type="molecule type" value="Genomic_DNA"/>
</dbReference>
<keyword evidence="1" id="KW-0472">Membrane</keyword>
<keyword evidence="1" id="KW-1133">Transmembrane helix</keyword>
<sequence>MTDTTAERGYQNPFERLFRVQHGEWVAFDLAFTYFFFLLGSYFMLRPLRGTVASNNAEVLHLLYTATFVCMLLIVPVFGWLVSRFRRGVFVPASYLFFITQLGFFAWAFSGDATSAWVQRAFYVWLSVFNLFVVSVFWSFMTDVFRPGQARRLFPTIMAGGSIGAIVGPLATRGLVADVGASGIMMVALAGLLVATGMAVVMGRYERATGHDEGGEVIGGGVLEGAIEVFRSKYLLLICLLMLTHNLTATFLYNGLAVLVDREIVGFAERTEFFAVVDLVVQVLAFAFQFFLTSRLVDALGMRRAIIVPPVLLASGFVILGSSMGLVLFAAVQVAQRSLNYGMLGPVKEMLFTVVGREQRYKSKNFIDTVVYRGSDVTASWLFKGMTTAGLGITQITWLYLPVLAAWGTGAWFLGRHYQARVGQSAEGPSESRENDG</sequence>
<dbReference type="AlphaFoldDB" id="A0A5N0T8E5"/>
<dbReference type="InterPro" id="IPR036259">
    <property type="entry name" value="MFS_trans_sf"/>
</dbReference>
<dbReference type="Proteomes" id="UP000325372">
    <property type="component" value="Unassembled WGS sequence"/>
</dbReference>
<comment type="caution">
    <text evidence="2">The sequence shown here is derived from an EMBL/GenBank/DDBJ whole genome shotgun (WGS) entry which is preliminary data.</text>
</comment>
<name>A0A5N0T8E5_9GAMM</name>
<feature type="transmembrane region" description="Helical" evidence="1">
    <location>
        <begin position="153"/>
        <end position="171"/>
    </location>
</feature>
<dbReference type="Gene3D" id="1.20.1250.20">
    <property type="entry name" value="MFS general substrate transporter like domains"/>
    <property type="match status" value="1"/>
</dbReference>
<feature type="transmembrane region" description="Helical" evidence="1">
    <location>
        <begin position="273"/>
        <end position="293"/>
    </location>
</feature>
<dbReference type="RefSeq" id="WP_150865828.1">
    <property type="nucleotide sequence ID" value="NZ_VYXP01000014.1"/>
</dbReference>
<dbReference type="PANTHER" id="PTHR43596:SF1">
    <property type="entry name" value="ADP,ATP CARRIER PROTEIN"/>
    <property type="match status" value="1"/>
</dbReference>
<dbReference type="SUPFAM" id="SSF103473">
    <property type="entry name" value="MFS general substrate transporter"/>
    <property type="match status" value="1"/>
</dbReference>
<organism evidence="2 3">
    <name type="scientific">Marinihelvus fidelis</name>
    <dbReference type="NCBI Taxonomy" id="2613842"/>
    <lineage>
        <taxon>Bacteria</taxon>
        <taxon>Pseudomonadati</taxon>
        <taxon>Pseudomonadota</taxon>
        <taxon>Gammaproteobacteria</taxon>
        <taxon>Chromatiales</taxon>
        <taxon>Wenzhouxiangellaceae</taxon>
        <taxon>Marinihelvus</taxon>
    </lineage>
</organism>
<feature type="transmembrane region" description="Helical" evidence="1">
    <location>
        <begin position="396"/>
        <end position="415"/>
    </location>
</feature>
<evidence type="ECO:0000256" key="1">
    <source>
        <dbReference type="SAM" id="Phobius"/>
    </source>
</evidence>
<reference evidence="2 3" key="1">
    <citation type="submission" date="2019-09" db="EMBL/GenBank/DDBJ databases">
        <title>Wenzhouxiangella sp. Genome sequencing and assembly.</title>
        <authorList>
            <person name="Zhang R."/>
        </authorList>
    </citation>
    <scope>NUCLEOTIDE SEQUENCE [LARGE SCALE GENOMIC DNA]</scope>
    <source>
        <strain evidence="2 3">W260</strain>
    </source>
</reference>
<proteinExistence type="predicted"/>
<feature type="transmembrane region" description="Helical" evidence="1">
    <location>
        <begin position="122"/>
        <end position="141"/>
    </location>
</feature>
<feature type="transmembrane region" description="Helical" evidence="1">
    <location>
        <begin position="25"/>
        <end position="43"/>
    </location>
</feature>